<dbReference type="GO" id="GO:0008270">
    <property type="term" value="F:zinc ion binding"/>
    <property type="evidence" value="ECO:0007669"/>
    <property type="project" value="UniProtKB-KW"/>
</dbReference>
<feature type="active site" evidence="10 11">
    <location>
        <position position="920"/>
    </location>
</feature>
<dbReference type="PANTHER" id="PTHR10183:SF382">
    <property type="entry name" value="CALPAIN-15"/>
    <property type="match status" value="1"/>
</dbReference>
<evidence type="ECO:0000256" key="11">
    <source>
        <dbReference type="PROSITE-ProRule" id="PRU00239"/>
    </source>
</evidence>
<comment type="caution">
    <text evidence="16">The sequence shown here is derived from an EMBL/GenBank/DDBJ whole genome shotgun (WGS) entry which is preliminary data.</text>
</comment>
<dbReference type="Gene3D" id="2.30.30.380">
    <property type="entry name" value="Zn-finger domain of Sec23/24"/>
    <property type="match status" value="1"/>
</dbReference>
<dbReference type="SMART" id="SM00230">
    <property type="entry name" value="CysPc"/>
    <property type="match status" value="1"/>
</dbReference>
<evidence type="ECO:0000256" key="6">
    <source>
        <dbReference type="ARBA" id="ARBA00022771"/>
    </source>
</evidence>
<feature type="region of interest" description="Disordered" evidence="13">
    <location>
        <begin position="257"/>
        <end position="285"/>
    </location>
</feature>
<dbReference type="GO" id="GO:0006508">
    <property type="term" value="P:proteolysis"/>
    <property type="evidence" value="ECO:0007669"/>
    <property type="project" value="UniProtKB-KW"/>
</dbReference>
<dbReference type="GO" id="GO:0008234">
    <property type="term" value="F:cysteine-type peptidase activity"/>
    <property type="evidence" value="ECO:0007669"/>
    <property type="project" value="UniProtKB-UniRule"/>
</dbReference>
<protein>
    <recommendedName>
        <fullName evidence="18">Calpain 15</fullName>
    </recommendedName>
</protein>
<evidence type="ECO:0000313" key="17">
    <source>
        <dbReference type="Proteomes" id="UP001566132"/>
    </source>
</evidence>
<comment type="similarity">
    <text evidence="1">Belongs to the peptidase C2 family.</text>
</comment>
<feature type="active site" evidence="10 11">
    <location>
        <position position="900"/>
    </location>
</feature>
<dbReference type="PROSITE" id="PS50199">
    <property type="entry name" value="ZF_RANBP2_2"/>
    <property type="match status" value="3"/>
</dbReference>
<accession>A0ABD1E6F1</accession>
<keyword evidence="2" id="KW-0597">Phosphoprotein</keyword>
<evidence type="ECO:0000256" key="2">
    <source>
        <dbReference type="ARBA" id="ARBA00022553"/>
    </source>
</evidence>
<evidence type="ECO:0000256" key="3">
    <source>
        <dbReference type="ARBA" id="ARBA00022670"/>
    </source>
</evidence>
<gene>
    <name evidence="16" type="ORF">ABEB36_013857</name>
</gene>
<dbReference type="Gene3D" id="4.10.1060.10">
    <property type="entry name" value="Zinc finger, RanBP2-type"/>
    <property type="match status" value="2"/>
</dbReference>
<organism evidence="16 17">
    <name type="scientific">Hypothenemus hampei</name>
    <name type="common">Coffee berry borer</name>
    <dbReference type="NCBI Taxonomy" id="57062"/>
    <lineage>
        <taxon>Eukaryota</taxon>
        <taxon>Metazoa</taxon>
        <taxon>Ecdysozoa</taxon>
        <taxon>Arthropoda</taxon>
        <taxon>Hexapoda</taxon>
        <taxon>Insecta</taxon>
        <taxon>Pterygota</taxon>
        <taxon>Neoptera</taxon>
        <taxon>Endopterygota</taxon>
        <taxon>Coleoptera</taxon>
        <taxon>Polyphaga</taxon>
        <taxon>Cucujiformia</taxon>
        <taxon>Curculionidae</taxon>
        <taxon>Scolytinae</taxon>
        <taxon>Hypothenemus</taxon>
    </lineage>
</organism>
<dbReference type="InterPro" id="IPR038765">
    <property type="entry name" value="Papain-like_cys_pep_sf"/>
</dbReference>
<dbReference type="FunFam" id="3.90.70.10:FF:000010">
    <property type="entry name" value="Calpain 15"/>
    <property type="match status" value="1"/>
</dbReference>
<evidence type="ECO:0000256" key="1">
    <source>
        <dbReference type="ARBA" id="ARBA00007623"/>
    </source>
</evidence>
<evidence type="ECO:0000256" key="7">
    <source>
        <dbReference type="ARBA" id="ARBA00022801"/>
    </source>
</evidence>
<evidence type="ECO:0000259" key="15">
    <source>
        <dbReference type="PROSITE" id="PS50203"/>
    </source>
</evidence>
<evidence type="ECO:0000256" key="5">
    <source>
        <dbReference type="ARBA" id="ARBA00022737"/>
    </source>
</evidence>
<dbReference type="SUPFAM" id="SSF90209">
    <property type="entry name" value="Ran binding protein zinc finger-like"/>
    <property type="match status" value="2"/>
</dbReference>
<dbReference type="PANTHER" id="PTHR10183">
    <property type="entry name" value="CALPAIN"/>
    <property type="match status" value="1"/>
</dbReference>
<dbReference type="Proteomes" id="UP001566132">
    <property type="component" value="Unassembled WGS sequence"/>
</dbReference>
<keyword evidence="5" id="KW-0677">Repeat</keyword>
<dbReference type="InterPro" id="IPR036443">
    <property type="entry name" value="Znf_RanBP2_sf"/>
</dbReference>
<proteinExistence type="inferred from homology"/>
<dbReference type="CDD" id="cd00044">
    <property type="entry name" value="CysPc"/>
    <property type="match status" value="1"/>
</dbReference>
<keyword evidence="9" id="KW-0862">Zinc</keyword>
<dbReference type="PROSITE" id="PS50203">
    <property type="entry name" value="CALPAIN_CAT"/>
    <property type="match status" value="1"/>
</dbReference>
<dbReference type="PROSITE" id="PS01358">
    <property type="entry name" value="ZF_RANBP2_1"/>
    <property type="match status" value="5"/>
</dbReference>
<feature type="domain" description="Calpain catalytic" evidence="15">
    <location>
        <begin position="671"/>
        <end position="976"/>
    </location>
</feature>
<dbReference type="InterPro" id="IPR001300">
    <property type="entry name" value="Peptidase_C2_calpain_cat"/>
</dbReference>
<dbReference type="InterPro" id="IPR022684">
    <property type="entry name" value="Calpain_cysteine_protease"/>
</dbReference>
<feature type="domain" description="RanBP2-type" evidence="14">
    <location>
        <begin position="204"/>
        <end position="233"/>
    </location>
</feature>
<evidence type="ECO:0000256" key="10">
    <source>
        <dbReference type="PIRSR" id="PIRSR622684-1"/>
    </source>
</evidence>
<dbReference type="AlphaFoldDB" id="A0ABD1E6F1"/>
<evidence type="ECO:0000256" key="12">
    <source>
        <dbReference type="PROSITE-ProRule" id="PRU00322"/>
    </source>
</evidence>
<evidence type="ECO:0000313" key="16">
    <source>
        <dbReference type="EMBL" id="KAL1489931.1"/>
    </source>
</evidence>
<dbReference type="PROSITE" id="PS00139">
    <property type="entry name" value="THIOL_PROTEASE_CYS"/>
    <property type="match status" value="1"/>
</dbReference>
<dbReference type="InterPro" id="IPR000169">
    <property type="entry name" value="Pept_cys_AS"/>
</dbReference>
<evidence type="ECO:0008006" key="18">
    <source>
        <dbReference type="Google" id="ProtNLM"/>
    </source>
</evidence>
<evidence type="ECO:0000256" key="9">
    <source>
        <dbReference type="ARBA" id="ARBA00022833"/>
    </source>
</evidence>
<feature type="domain" description="RanBP2-type" evidence="14">
    <location>
        <begin position="524"/>
        <end position="554"/>
    </location>
</feature>
<name>A0ABD1E6F1_HYPHA</name>
<dbReference type="Pfam" id="PF00648">
    <property type="entry name" value="Peptidase_C2"/>
    <property type="match status" value="1"/>
</dbReference>
<keyword evidence="7 11" id="KW-0378">Hydrolase</keyword>
<evidence type="ECO:0000256" key="4">
    <source>
        <dbReference type="ARBA" id="ARBA00022723"/>
    </source>
</evidence>
<dbReference type="Pfam" id="PF00641">
    <property type="entry name" value="Zn_ribbon_RanBP"/>
    <property type="match status" value="3"/>
</dbReference>
<dbReference type="EMBL" id="JBDJPC010000011">
    <property type="protein sequence ID" value="KAL1489931.1"/>
    <property type="molecule type" value="Genomic_DNA"/>
</dbReference>
<feature type="active site" evidence="10 11">
    <location>
        <position position="735"/>
    </location>
</feature>
<sequence length="1250" mass="141340">MGAIASVLQWHCTTCSLINPTEKTKCIRCGTPRQIIKDNKEKSCFESIQNKNCTVIRRYKAKQSNDPLYVDRFIRDKKDCYALVKNTLLNTLILIKKHQFKNQTFLHQKNSVSLPNLSTSAICSNCQVLFKNSTTFKCLLCDLNMNITESPCKNCPLTQSDYDIFSYDRCNCQQSPDTLSLNIREKNIRTTASGINDSTMLSVATTTWTCKRCTLLNSPNISVCEACEAPYSPDLNSNNVAPSVIIKVDNWADNEALKNSSQKPPYRRSFSELPHSPNLVPNPNRRSLENEVFLNLPKSSNSMTDIQSTQVQYSRLGGELKGPKIGRNFNRSTSDIHESSASKNTLYTYIGISEPDKDKLHFYENLRGSSRDFNMQQHEKVMDFLKRGNPLSTSWSLHGRRWTCRQCSFAYNDINAEKCDICKSLRSPPSLNQPSTITVTEDRMSSSGLPSSWVHSTEAQVPIATLDQGLEDDFQMLSGLDALDDQKWTCKKCTLVNRGCSLICEACCGSKLKSLSIGQDMTLKKGEFWICTKCTLKNSHSISKCKVCKSEKIGLEIPVHSKSSSPMHNSQKPVKNIRGEKNPLAVENTINLRSDIDLTAVPNTSNQIQTWTCAICTFENTKSQFICDMCQKLRVTLSFNPPEDPPRLTQEETSNKHWNYIVRYCKLKKQSYIDDDFPPMPTSLYYNPNENKDAFLIKWRRLKDIVVDEKECNLPWAVFRNPQPSDISQGVLGNCWLLSALAVLSEREDLLRAILITRNHCPQGAYQVRLCKDGVWTTVLVDDFFPCDKRGHLLYSQAKRKQLWVPLIEKAVAKIHGCYEALVSGRSLEGLATLTGSPCESIPLQASSFPSNEEELDIDLIWAQLLSSRQALFLMGASCGGGNMKVDELEYNSVGLRPRHAYSLLDVRDMEGQRLLKLRNPWGHFVWKGDWSDQSTLWTPYLLDELMPEGPQDGTFWISFNDVLRYFDCVDICKVRMGWNEVRLNGILPPLASQEHLSCILLTILEPTEVDFTLFQKGQRKSEKSQRSQLDLCVVAFKARQGITIGSLVEHSKRQVRGFVSCCKMLEPGEYIVVPLAFNHWHTGLEDVLAFPKYVLGIHSSKKLLAEHIKPPSYILADSIISLTLARGQRHEGREGMTAYYLTKGWAGLVVMVENRHENKWIHVKCDCQESYNVVSTRGTLKTIDSVPPLTRQVIIVLTQLEGSGGFSIAHRLTHRLANSHTLYDWGPVGACHVPQLDDQTTGLHSPRLF</sequence>
<keyword evidence="4" id="KW-0479">Metal-binding</keyword>
<dbReference type="SMART" id="SM00547">
    <property type="entry name" value="ZnF_RBZ"/>
    <property type="match status" value="6"/>
</dbReference>
<keyword evidence="3 11" id="KW-0645">Protease</keyword>
<evidence type="ECO:0000259" key="14">
    <source>
        <dbReference type="PROSITE" id="PS50199"/>
    </source>
</evidence>
<reference evidence="16 17" key="1">
    <citation type="submission" date="2024-05" db="EMBL/GenBank/DDBJ databases">
        <title>Genetic variation in Jamaican populations of the coffee berry borer (Hypothenemus hampei).</title>
        <authorList>
            <person name="Errbii M."/>
            <person name="Myrie A."/>
        </authorList>
    </citation>
    <scope>NUCLEOTIDE SEQUENCE [LARGE SCALE GENOMIC DNA]</scope>
    <source>
        <strain evidence="16">JA-Hopewell-2020-01-JO</strain>
        <tissue evidence="16">Whole body</tissue>
    </source>
</reference>
<feature type="domain" description="RanBP2-type" evidence="14">
    <location>
        <begin position="1"/>
        <end position="35"/>
    </location>
</feature>
<dbReference type="Gene3D" id="3.90.70.10">
    <property type="entry name" value="Cysteine proteinases"/>
    <property type="match status" value="1"/>
</dbReference>
<evidence type="ECO:0000256" key="13">
    <source>
        <dbReference type="SAM" id="MobiDB-lite"/>
    </source>
</evidence>
<keyword evidence="8 11" id="KW-0788">Thiol protease</keyword>
<evidence type="ECO:0000256" key="8">
    <source>
        <dbReference type="ARBA" id="ARBA00022807"/>
    </source>
</evidence>
<dbReference type="InterPro" id="IPR001876">
    <property type="entry name" value="Znf_RanBP2"/>
</dbReference>
<dbReference type="PRINTS" id="PR00704">
    <property type="entry name" value="CALPAIN"/>
</dbReference>
<keyword evidence="6 12" id="KW-0863">Zinc-finger</keyword>
<dbReference type="SUPFAM" id="SSF54001">
    <property type="entry name" value="Cysteine proteinases"/>
    <property type="match status" value="1"/>
</dbReference>
<keyword evidence="17" id="KW-1185">Reference proteome</keyword>